<accession>A0AAE5CAK8</accession>
<evidence type="ECO:0000259" key="2">
    <source>
        <dbReference type="PROSITE" id="PS50110"/>
    </source>
</evidence>
<dbReference type="InterPro" id="IPR001789">
    <property type="entry name" value="Sig_transdc_resp-reg_receiver"/>
</dbReference>
<dbReference type="GO" id="GO:0000160">
    <property type="term" value="P:phosphorelay signal transduction system"/>
    <property type="evidence" value="ECO:0007669"/>
    <property type="project" value="InterPro"/>
</dbReference>
<dbReference type="Proteomes" id="UP000702544">
    <property type="component" value="Unassembled WGS sequence"/>
</dbReference>
<dbReference type="Gene3D" id="3.40.50.2300">
    <property type="match status" value="1"/>
</dbReference>
<sequence length="524" mass="59549">MEDRKSPKGRILWVDDEIDLLLPHRLVLEQRGYDVDTTPNGDDALSQIRRQSYDLILLDQEMPGRTGTDMLREIRIADSRIPVVMVTKSEEESTLQQAIARRADDYIVKPTSPRQVASAVARLLEGPSLRHEQIAQDFVRSYSEIRSRIDSARGWRDWTDVYSELVDWELELSSAEERGLLESLHTLMGDARREFADFVIANYSDWVARGQSDRPSLSVDIVPQFFMPLLAHQEPAALIVVDCLRLDQWRALEAVIAEDFETESDLYFSILPTATPYARNAIFGGIFPDELAERRPGWPDGYEEAGLNSFEDELFGEQVARLSNGSVAIHYEKVHTASDSESMLRRLPSVLDEPRALGLVFNFVDLLTHGRGESQILFEMARDAEALRRLTLAWYEGSALREVLKLMRTRGIRVLLTTDHGSVHCHRPTTVYAKRDASPSLRHKHGDDLRAENPATVLTVANGEAIRLPAGGLKMNYLIAREDYFFVYPTKLREYQSRYRDSFLHGGISPEEMILPVALLKPRG</sequence>
<dbReference type="PROSITE" id="PS50110">
    <property type="entry name" value="RESPONSE_REGULATORY"/>
    <property type="match status" value="1"/>
</dbReference>
<proteinExistence type="predicted"/>
<dbReference type="AlphaFoldDB" id="A0AAE5CAK8"/>
<feature type="domain" description="Response regulatory" evidence="2">
    <location>
        <begin position="10"/>
        <end position="124"/>
    </location>
</feature>
<dbReference type="PANTHER" id="PTHR43228">
    <property type="entry name" value="TWO-COMPONENT RESPONSE REGULATOR"/>
    <property type="match status" value="1"/>
</dbReference>
<name>A0AAE5CAK8_9BACT</name>
<protein>
    <submittedName>
        <fullName evidence="3">Bifunctional response regulator/alkaline phosphatase family protein</fullName>
    </submittedName>
</protein>
<organism evidence="3 4">
    <name type="scientific">Candidatus Kutchimonas denitrificans</name>
    <dbReference type="NCBI Taxonomy" id="3056748"/>
    <lineage>
        <taxon>Bacteria</taxon>
        <taxon>Pseudomonadati</taxon>
        <taxon>Gemmatimonadota</taxon>
        <taxon>Gemmatimonadia</taxon>
        <taxon>Candidatus Palauibacterales</taxon>
        <taxon>Candidatus Palauibacteraceae</taxon>
        <taxon>Candidatus Kutchimonas</taxon>
    </lineage>
</organism>
<evidence type="ECO:0000313" key="4">
    <source>
        <dbReference type="Proteomes" id="UP000702544"/>
    </source>
</evidence>
<evidence type="ECO:0000313" key="3">
    <source>
        <dbReference type="EMBL" id="NIR74702.1"/>
    </source>
</evidence>
<evidence type="ECO:0000256" key="1">
    <source>
        <dbReference type="PROSITE-ProRule" id="PRU00169"/>
    </source>
</evidence>
<reference evidence="3 4" key="1">
    <citation type="submission" date="2020-01" db="EMBL/GenBank/DDBJ databases">
        <title>Genomes assembled from Gulf of Kutch pelagic sediment metagenomes.</title>
        <authorList>
            <person name="Chandrashekar M."/>
            <person name="Mahajan M.S."/>
            <person name="Dave K.J."/>
            <person name="Vatsa P."/>
            <person name="Nathani N.M."/>
        </authorList>
    </citation>
    <scope>NUCLEOTIDE SEQUENCE [LARGE SCALE GENOMIC DNA]</scope>
    <source>
        <strain evidence="3">KS3-K002</strain>
    </source>
</reference>
<dbReference type="Pfam" id="PF00072">
    <property type="entry name" value="Response_reg"/>
    <property type="match status" value="1"/>
</dbReference>
<dbReference type="PANTHER" id="PTHR43228:SF1">
    <property type="entry name" value="TWO-COMPONENT RESPONSE REGULATOR ARR22"/>
    <property type="match status" value="1"/>
</dbReference>
<dbReference type="SMART" id="SM00448">
    <property type="entry name" value="REC"/>
    <property type="match status" value="1"/>
</dbReference>
<dbReference type="CDD" id="cd00156">
    <property type="entry name" value="REC"/>
    <property type="match status" value="1"/>
</dbReference>
<dbReference type="Pfam" id="PF08665">
    <property type="entry name" value="PglZ"/>
    <property type="match status" value="1"/>
</dbReference>
<dbReference type="EMBL" id="JAACAK010000047">
    <property type="protein sequence ID" value="NIR74702.1"/>
    <property type="molecule type" value="Genomic_DNA"/>
</dbReference>
<feature type="modified residue" description="4-aspartylphosphate" evidence="1">
    <location>
        <position position="59"/>
    </location>
</feature>
<dbReference type="SUPFAM" id="SSF52172">
    <property type="entry name" value="CheY-like"/>
    <property type="match status" value="1"/>
</dbReference>
<dbReference type="InterPro" id="IPR011006">
    <property type="entry name" value="CheY-like_superfamily"/>
</dbReference>
<keyword evidence="1" id="KW-0597">Phosphoprotein</keyword>
<dbReference type="InterPro" id="IPR052048">
    <property type="entry name" value="ST_Response_Regulator"/>
</dbReference>
<gene>
    <name evidence="3" type="ORF">GWO12_06270</name>
</gene>
<comment type="caution">
    <text evidence="3">The sequence shown here is derived from an EMBL/GenBank/DDBJ whole genome shotgun (WGS) entry which is preliminary data.</text>
</comment>